<protein>
    <submittedName>
        <fullName evidence="6">Cancer-related nucleoside-triphosphatase</fullName>
    </submittedName>
</protein>
<keyword evidence="2" id="KW-0378">Hydrolase</keyword>
<sequence>MTQAETEKDPPTPKLEIMTSKRRPGADTPAAGAAALLTRPPPQDLVVVQPMRGRAADAASAAGAAALLTRPPPQGGAAALLTRSPPQELLLFWIAFGVVCDVDVAVEVQPPSASASARYSELAQDWEDDYDLPVQKDLGDGWDGYGELEEFETLASEPPAKEAPAEEAPEEATPAAPKEEPRKQPRHIFIASQPGVGKTTLVHKLLEKLREEDGEGGVDVRGCLEPDEQTRSVLAREGKVPVEAGDGRGRAGLGAPPTVGKYSVDVAAFEAFALPALEPPKEEEFQLPENPRLFKLSDGTEKVNCIHWIRMAAVSLLYEPTDEEVRGQINAPWRLRAAGEVLNVPPSSLREVEPSGPQPVNQQTPLFYAEAPTTFANTSELVSCCRSKDAATLVGVAVDDKAEDKHVACIEELASYVYANFEKQELTIGQVKEEEEEPVPRLCIVDEVGKMGLLSVQFPKTLARVLKDTVLATGVQMVHISASTIPQRVSGTLNLSKRSKRALARARVVKLTRGNRDAVVEQTYAFLRESLGLGPPGTGKPKPRRVDKKKRKEEERRAKEQAEREAREREEKEREEAAEKEKAARTVMGPGRPKKKPELSASRAKEACRSEAEGKIVTRRLTQVVRSSDLSFYRYLAAEDAKNGLVGDPAMPSHAEVPCVEHDDEEDVEATAVAPSFDLVEDIDVVEEKAAPPRKRRKGQPSPVSSAGSSPPELPASPEAGLRTERAGLAEHAEQVLELLEPKPGRLLALTLGPGAKCTVAPRIRGFLGMGKLRRQLVCLWAPSQAPAAAMALLATTCRSHLSVARLGLWLRRSASSQVQAEGAADVQNEKPSSRTSQRKGPGALIDFEFIDRALESHRHARDASDTWSGLRATVEMTLSRGNLDTHLWWRHAADARKRLLEWKSTVQTSEDAIDATAVIVSCARAEVEPRTGVYASWIRAVLASNARRHARPLFSVGEVSAAAAFLGKAGALPPDARFWHDGFPSIVRVAGGLSSSEMAQATAAYACVSLSAAAGHAGHAVFDSVESQLPFVEVSAHEAAVLIWAHRRCGRLSASMFRDLWVRSLDSRLSEVSPELLAALAHAMASVGLPMLSKASSAAPASQLLQSLSRRSKKPASVDLLCRSAGVLADAGLVMPSDAWMVVEAAAPILAQISDLGRAELFRMLALLGIDDEPVLSLLQAGAPRQGLLAETPQAFELSAAGLPTAETLGRGRESPAASQAAAAFLEASALLASGPTSPDLIDGSAEALAGASASTQLRSVLALTSLGHSTAAAKLEAELWDRPLLCYDAAEAEELLRLLPALASRPSRSLLHEIIGFLTEDGPRSQLSADQGASAVLSCSLLDTTMDVWQLAVDGEGMVPEAISFPALLQLCLAAVLEASALERLDQVGVLPLLRQKSEQRRSRCSTGAELVLLQLLQAVSQRDYDWPLELISKVCPSVAVRPRPWLHSAEASKRTDAWLQLLLADDDGFASAEPLAGCAAIGSARKRLSCALLRAALSTIAGGLKEEGACPAREGKILSPMPAAALAGVVMELDDLSLETPKVRFSAKRGSQNRQFK</sequence>
<feature type="compositionally biased region" description="Basic residues" evidence="4">
    <location>
        <begin position="541"/>
        <end position="551"/>
    </location>
</feature>
<feature type="region of interest" description="Disordered" evidence="4">
    <location>
        <begin position="530"/>
        <end position="610"/>
    </location>
</feature>
<evidence type="ECO:0000313" key="6">
    <source>
        <dbReference type="EMBL" id="OLP79059.1"/>
    </source>
</evidence>
<feature type="compositionally biased region" description="Basic and acidic residues" evidence="4">
    <location>
        <begin position="1"/>
        <end position="11"/>
    </location>
</feature>
<feature type="region of interest" description="Disordered" evidence="4">
    <location>
        <begin position="687"/>
        <end position="719"/>
    </location>
</feature>
<feature type="compositionally biased region" description="Basic and acidic residues" evidence="4">
    <location>
        <begin position="552"/>
        <end position="584"/>
    </location>
</feature>
<reference evidence="6 7" key="1">
    <citation type="submission" date="2016-02" db="EMBL/GenBank/DDBJ databases">
        <title>Genome analysis of coral dinoflagellate symbionts highlights evolutionary adaptations to a symbiotic lifestyle.</title>
        <authorList>
            <person name="Aranda M."/>
            <person name="Li Y."/>
            <person name="Liew Y.J."/>
            <person name="Baumgarten S."/>
            <person name="Simakov O."/>
            <person name="Wilson M."/>
            <person name="Piel J."/>
            <person name="Ashoor H."/>
            <person name="Bougouffa S."/>
            <person name="Bajic V.B."/>
            <person name="Ryu T."/>
            <person name="Ravasi T."/>
            <person name="Bayer T."/>
            <person name="Micklem G."/>
            <person name="Kim H."/>
            <person name="Bhak J."/>
            <person name="Lajeunesse T.C."/>
            <person name="Voolstra C.R."/>
        </authorList>
    </citation>
    <scope>NUCLEOTIDE SEQUENCE [LARGE SCALE GENOMIC DNA]</scope>
    <source>
        <strain evidence="6 7">CCMP2467</strain>
    </source>
</reference>
<keyword evidence="7" id="KW-1185">Reference proteome</keyword>
<dbReference type="SMART" id="SM00382">
    <property type="entry name" value="AAA"/>
    <property type="match status" value="1"/>
</dbReference>
<proteinExistence type="predicted"/>
<dbReference type="InterPro" id="IPR027417">
    <property type="entry name" value="P-loop_NTPase"/>
</dbReference>
<dbReference type="GO" id="GO:0005524">
    <property type="term" value="F:ATP binding"/>
    <property type="evidence" value="ECO:0007669"/>
    <property type="project" value="UniProtKB-KW"/>
</dbReference>
<dbReference type="InterPro" id="IPR003593">
    <property type="entry name" value="AAA+_ATPase"/>
</dbReference>
<feature type="compositionally biased region" description="Low complexity" evidence="4">
    <location>
        <begin position="26"/>
        <end position="38"/>
    </location>
</feature>
<dbReference type="Gene3D" id="3.40.50.300">
    <property type="entry name" value="P-loop containing nucleotide triphosphate hydrolases"/>
    <property type="match status" value="2"/>
</dbReference>
<dbReference type="GO" id="GO:0017111">
    <property type="term" value="F:ribonucleoside triphosphate phosphatase activity"/>
    <property type="evidence" value="ECO:0007669"/>
    <property type="project" value="InterPro"/>
</dbReference>
<evidence type="ECO:0000256" key="4">
    <source>
        <dbReference type="SAM" id="MobiDB-lite"/>
    </source>
</evidence>
<feature type="region of interest" description="Disordered" evidence="4">
    <location>
        <begin position="821"/>
        <end position="841"/>
    </location>
</feature>
<dbReference type="OrthoDB" id="446244at2759"/>
<feature type="region of interest" description="Disordered" evidence="4">
    <location>
        <begin position="153"/>
        <end position="183"/>
    </location>
</feature>
<dbReference type="Proteomes" id="UP000186817">
    <property type="component" value="Unassembled WGS sequence"/>
</dbReference>
<dbReference type="PANTHER" id="PTHR43146:SF1">
    <property type="entry name" value="CANCER-RELATED NUCLEOSIDE-TRIPHOSPHATASE"/>
    <property type="match status" value="1"/>
</dbReference>
<name>A0A1Q9C811_SYMMI</name>
<evidence type="ECO:0000256" key="3">
    <source>
        <dbReference type="ARBA" id="ARBA00022840"/>
    </source>
</evidence>
<dbReference type="InterPro" id="IPR004948">
    <property type="entry name" value="Nuc-triphosphatase_THEP1"/>
</dbReference>
<evidence type="ECO:0000256" key="1">
    <source>
        <dbReference type="ARBA" id="ARBA00022741"/>
    </source>
</evidence>
<feature type="compositionally biased region" description="Low complexity" evidence="4">
    <location>
        <begin position="701"/>
        <end position="719"/>
    </location>
</feature>
<dbReference type="SUPFAM" id="SSF52540">
    <property type="entry name" value="P-loop containing nucleoside triphosphate hydrolases"/>
    <property type="match status" value="1"/>
</dbReference>
<evidence type="ECO:0000313" key="7">
    <source>
        <dbReference type="Proteomes" id="UP000186817"/>
    </source>
</evidence>
<dbReference type="EMBL" id="LSRX01001530">
    <property type="protein sequence ID" value="OLP79059.1"/>
    <property type="molecule type" value="Genomic_DNA"/>
</dbReference>
<organism evidence="6 7">
    <name type="scientific">Symbiodinium microadriaticum</name>
    <name type="common">Dinoflagellate</name>
    <name type="synonym">Zooxanthella microadriatica</name>
    <dbReference type="NCBI Taxonomy" id="2951"/>
    <lineage>
        <taxon>Eukaryota</taxon>
        <taxon>Sar</taxon>
        <taxon>Alveolata</taxon>
        <taxon>Dinophyceae</taxon>
        <taxon>Suessiales</taxon>
        <taxon>Symbiodiniaceae</taxon>
        <taxon>Symbiodinium</taxon>
    </lineage>
</organism>
<gene>
    <name evidence="6" type="primary">NTPCR</name>
    <name evidence="6" type="ORF">AK812_SmicGene40687</name>
</gene>
<accession>A0A1Q9C811</accession>
<feature type="domain" description="AAA+ ATPase" evidence="5">
    <location>
        <begin position="184"/>
        <end position="499"/>
    </location>
</feature>
<dbReference type="Pfam" id="PF03266">
    <property type="entry name" value="NTPase_1"/>
    <property type="match status" value="1"/>
</dbReference>
<comment type="caution">
    <text evidence="6">The sequence shown here is derived from an EMBL/GenBank/DDBJ whole genome shotgun (WGS) entry which is preliminary data.</text>
</comment>
<dbReference type="PANTHER" id="PTHR43146">
    <property type="entry name" value="CANCER-RELATED NUCLEOSIDE-TRIPHOSPHATASE"/>
    <property type="match status" value="1"/>
</dbReference>
<evidence type="ECO:0000256" key="2">
    <source>
        <dbReference type="ARBA" id="ARBA00022801"/>
    </source>
</evidence>
<keyword evidence="1" id="KW-0547">Nucleotide-binding</keyword>
<evidence type="ECO:0000259" key="5">
    <source>
        <dbReference type="SMART" id="SM00382"/>
    </source>
</evidence>
<keyword evidence="3" id="KW-0067">ATP-binding</keyword>
<feature type="region of interest" description="Disordered" evidence="4">
    <location>
        <begin position="1"/>
        <end position="38"/>
    </location>
</feature>